<accession>A0A1Y2PGK4</accession>
<dbReference type="Proteomes" id="UP000194221">
    <property type="component" value="Unassembled WGS sequence"/>
</dbReference>
<dbReference type="CDD" id="cd06223">
    <property type="entry name" value="PRTases_typeI"/>
    <property type="match status" value="1"/>
</dbReference>
<evidence type="ECO:0000313" key="3">
    <source>
        <dbReference type="EMBL" id="OSY88927.1"/>
    </source>
</evidence>
<dbReference type="Gene3D" id="3.40.50.2020">
    <property type="match status" value="1"/>
</dbReference>
<dbReference type="Pfam" id="PF00156">
    <property type="entry name" value="Pribosyltran"/>
    <property type="match status" value="1"/>
</dbReference>
<name>A0A1Y2PGK4_9FLAO</name>
<dbReference type="PANTHER" id="PTHR47505">
    <property type="entry name" value="DNA UTILIZATION PROTEIN YHGH"/>
    <property type="match status" value="1"/>
</dbReference>
<dbReference type="AlphaFoldDB" id="A0A1Y2PGK4"/>
<dbReference type="InParanoid" id="A0A1Y2PGK4"/>
<dbReference type="EMBL" id="LAPZ01000002">
    <property type="protein sequence ID" value="OSY88927.1"/>
    <property type="molecule type" value="Genomic_DNA"/>
</dbReference>
<comment type="caution">
    <text evidence="3">The sequence shown here is derived from an EMBL/GenBank/DDBJ whole genome shotgun (WGS) entry which is preliminary data.</text>
</comment>
<dbReference type="GO" id="GO:0016757">
    <property type="term" value="F:glycosyltransferase activity"/>
    <property type="evidence" value="ECO:0007669"/>
    <property type="project" value="UniProtKB-KW"/>
</dbReference>
<keyword evidence="3" id="KW-0808">Transferase</keyword>
<gene>
    <name evidence="3" type="ORF">WH52_04485</name>
</gene>
<dbReference type="FunCoup" id="A0A1Y2PGK4">
    <property type="interactions" value="142"/>
</dbReference>
<protein>
    <submittedName>
        <fullName evidence="3">Amidophosphoribosyltransferase</fullName>
    </submittedName>
</protein>
<dbReference type="InterPro" id="IPR051910">
    <property type="entry name" value="ComF/GntX_DNA_util-trans"/>
</dbReference>
<feature type="domain" description="Phosphoribosyltransferase" evidence="2">
    <location>
        <begin position="175"/>
        <end position="226"/>
    </location>
</feature>
<keyword evidence="3" id="KW-0328">Glycosyltransferase</keyword>
<evidence type="ECO:0000259" key="2">
    <source>
        <dbReference type="Pfam" id="PF00156"/>
    </source>
</evidence>
<organism evidence="3 4">
    <name type="scientific">Tenacibaculum holothuriorum</name>
    <dbReference type="NCBI Taxonomy" id="1635173"/>
    <lineage>
        <taxon>Bacteria</taxon>
        <taxon>Pseudomonadati</taxon>
        <taxon>Bacteroidota</taxon>
        <taxon>Flavobacteriia</taxon>
        <taxon>Flavobacteriales</taxon>
        <taxon>Flavobacteriaceae</taxon>
        <taxon>Tenacibaculum</taxon>
    </lineage>
</organism>
<evidence type="ECO:0000256" key="1">
    <source>
        <dbReference type="ARBA" id="ARBA00008007"/>
    </source>
</evidence>
<reference evidence="3 4" key="1">
    <citation type="submission" date="2015-03" db="EMBL/GenBank/DDBJ databases">
        <title>Genome sequence of Tenacibaculum sp. S2-2, isolated from intestinal microbiota of sea cucumber, Apostichopus japonicas.</title>
        <authorList>
            <person name="Shao Z."/>
            <person name="Wang L."/>
            <person name="Li X."/>
        </authorList>
    </citation>
    <scope>NUCLEOTIDE SEQUENCE [LARGE SCALE GENOMIC DNA]</scope>
    <source>
        <strain evidence="3 4">S2-2</strain>
    </source>
</reference>
<dbReference type="InterPro" id="IPR029057">
    <property type="entry name" value="PRTase-like"/>
</dbReference>
<proteinExistence type="inferred from homology"/>
<dbReference type="STRING" id="1635173.WH52_04485"/>
<dbReference type="PANTHER" id="PTHR47505:SF1">
    <property type="entry name" value="DNA UTILIZATION PROTEIN YHGH"/>
    <property type="match status" value="1"/>
</dbReference>
<comment type="similarity">
    <text evidence="1">Belongs to the ComF/GntX family.</text>
</comment>
<dbReference type="InterPro" id="IPR000836">
    <property type="entry name" value="PRTase_dom"/>
</dbReference>
<dbReference type="SUPFAM" id="SSF53271">
    <property type="entry name" value="PRTase-like"/>
    <property type="match status" value="1"/>
</dbReference>
<evidence type="ECO:0000313" key="4">
    <source>
        <dbReference type="Proteomes" id="UP000194221"/>
    </source>
</evidence>
<dbReference type="OrthoDB" id="9779910at2"/>
<keyword evidence="4" id="KW-1185">Reference proteome</keyword>
<sequence length="230" mass="26953">MQFLKDFLYLFFPKICITCQENLLSNEYILCTMCKYDLPLIDNNTHTNKKLASIFFGKTDINMVKSFLYYRKEGKVQQLIHHLKYKNREDIGSFLGNWFGHQLKEQKLFTNINYIVPVPLHPKKLKLRGYNQVTKFGISLSNILNIEYKPNILIRTSISKTQTLKQRFERFSNTNTKFKLTNIQFFENKHILLIDDVITTGATLEACCNELLKTKNITISIATLAYTEKT</sequence>